<evidence type="ECO:0000313" key="2">
    <source>
        <dbReference type="Proteomes" id="UP001479520"/>
    </source>
</evidence>
<dbReference type="EMBL" id="CP151407">
    <property type="protein sequence ID" value="WZJ23232.1"/>
    <property type="molecule type" value="Genomic_DNA"/>
</dbReference>
<organism evidence="1 2">
    <name type="scientific">Azonexus hydrophilus</name>
    <dbReference type="NCBI Taxonomy" id="418702"/>
    <lineage>
        <taxon>Bacteria</taxon>
        <taxon>Pseudomonadati</taxon>
        <taxon>Pseudomonadota</taxon>
        <taxon>Betaproteobacteria</taxon>
        <taxon>Rhodocyclales</taxon>
        <taxon>Azonexaceae</taxon>
        <taxon>Azonexus</taxon>
    </lineage>
</organism>
<keyword evidence="1" id="KW-0614">Plasmid</keyword>
<protein>
    <submittedName>
        <fullName evidence="1">Uncharacterized protein</fullName>
    </submittedName>
</protein>
<geneLocation type="plasmid" evidence="1 2">
    <name>unnamed1</name>
</geneLocation>
<dbReference type="RefSeq" id="WP_341744571.1">
    <property type="nucleotide sequence ID" value="NZ_CP151407.1"/>
</dbReference>
<dbReference type="Proteomes" id="UP001479520">
    <property type="component" value="Plasmid unnamed1"/>
</dbReference>
<evidence type="ECO:0000313" key="1">
    <source>
        <dbReference type="EMBL" id="WZJ23232.1"/>
    </source>
</evidence>
<proteinExistence type="predicted"/>
<name>A0ABZ2XLH0_9RHOO</name>
<keyword evidence="2" id="KW-1185">Reference proteome</keyword>
<accession>A0ABZ2XLH0</accession>
<gene>
    <name evidence="1" type="ORF">AADV58_17640</name>
</gene>
<reference evidence="1 2" key="1">
    <citation type="submission" date="2024-04" db="EMBL/GenBank/DDBJ databases">
        <title>Dissimilatory iodate-reducing microorganisms contribute to the enrichment of iodine in groundwater.</title>
        <authorList>
            <person name="Jiang Z."/>
        </authorList>
    </citation>
    <scope>NUCLEOTIDE SEQUENCE [LARGE SCALE GENOMIC DNA]</scope>
    <source>
        <strain evidence="1 2">NCP973</strain>
        <plasmid evidence="1 2">unnamed1</plasmid>
    </source>
</reference>
<sequence>MGKHQEIMQAESICGDMSLLGLAKEYHSWATEEAVRRLSVLESFSQGEQLLTTEGMRQCLDAYLGLAHLAVLVGDAAERHEVAVPALRDKTKQEVCCYLGTAKSYYDDLKTVFQVVEQPEKN</sequence>